<name>A0ABQ9VJN1_SAGOE</name>
<gene>
    <name evidence="1" type="ORF">P7K49_014239</name>
</gene>
<comment type="caution">
    <text evidence="1">The sequence shown here is derived from an EMBL/GenBank/DDBJ whole genome shotgun (WGS) entry which is preliminary data.</text>
</comment>
<sequence length="319" mass="35698">MTWNGESLKVEQERCLPVSILSSAQWQCKLGAKGLLSQEELEYSALQCNKSVWVFSPLSIRFRCQTFGLSVKILQPRCLLPLPEPTLRRPLRWRPPPRSSSRARTWSTARGYRGAIRVPDDTGQPRGRRPQGAPTTTRFTFRTGQQVPRLRVMLVGWGGNNGSTLTAAVLANPLRLSWPRRSGRKEANYYGSLTQAGTVSLGLDAEGQEVFVPFSALLPMVAPNDLVFDGWDISLLHLAEALPRAKVLDWELQEQLWPHMKGSPATSAFRLHPRVHRGQPHPGLTRVPLEHIHKDIPDFQSSAGLDRVIVLWTANTALL</sequence>
<reference evidence="1 2" key="1">
    <citation type="submission" date="2023-05" db="EMBL/GenBank/DDBJ databases">
        <title>B98-5 Cell Line De Novo Hybrid Assembly: An Optical Mapping Approach.</title>
        <authorList>
            <person name="Kananen K."/>
            <person name="Auerbach J.A."/>
            <person name="Kautto E."/>
            <person name="Blachly J.S."/>
        </authorList>
    </citation>
    <scope>NUCLEOTIDE SEQUENCE [LARGE SCALE GENOMIC DNA]</scope>
    <source>
        <strain evidence="1">B95-8</strain>
        <tissue evidence="1">Cell line</tissue>
    </source>
</reference>
<dbReference type="Gene3D" id="3.40.50.720">
    <property type="entry name" value="NAD(P)-binding Rossmann-like Domain"/>
    <property type="match status" value="1"/>
</dbReference>
<evidence type="ECO:0000313" key="2">
    <source>
        <dbReference type="Proteomes" id="UP001266305"/>
    </source>
</evidence>
<dbReference type="PANTHER" id="PTHR11510">
    <property type="entry name" value="MYO-INOSITOL-1 PHOSPHATE SYNTHASE"/>
    <property type="match status" value="1"/>
</dbReference>
<dbReference type="InterPro" id="IPR002587">
    <property type="entry name" value="Myo-inos-1-P_Synthase"/>
</dbReference>
<accession>A0ABQ9VJN1</accession>
<dbReference type="Proteomes" id="UP001266305">
    <property type="component" value="Unassembled WGS sequence"/>
</dbReference>
<dbReference type="SUPFAM" id="SSF51735">
    <property type="entry name" value="NAD(P)-binding Rossmann-fold domains"/>
    <property type="match status" value="1"/>
</dbReference>
<protein>
    <recommendedName>
        <fullName evidence="3">Inositol-3-phosphate synthase 1</fullName>
    </recommendedName>
</protein>
<keyword evidence="2" id="KW-1185">Reference proteome</keyword>
<dbReference type="InterPro" id="IPR036291">
    <property type="entry name" value="NAD(P)-bd_dom_sf"/>
</dbReference>
<dbReference type="Pfam" id="PF07994">
    <property type="entry name" value="NAD_binding_5"/>
    <property type="match status" value="1"/>
</dbReference>
<evidence type="ECO:0000313" key="1">
    <source>
        <dbReference type="EMBL" id="KAK2109074.1"/>
    </source>
</evidence>
<evidence type="ECO:0008006" key="3">
    <source>
        <dbReference type="Google" id="ProtNLM"/>
    </source>
</evidence>
<proteinExistence type="predicted"/>
<dbReference type="EMBL" id="JASSZA010000006">
    <property type="protein sequence ID" value="KAK2109074.1"/>
    <property type="molecule type" value="Genomic_DNA"/>
</dbReference>
<organism evidence="1 2">
    <name type="scientific">Saguinus oedipus</name>
    <name type="common">Cotton-top tamarin</name>
    <name type="synonym">Oedipomidas oedipus</name>
    <dbReference type="NCBI Taxonomy" id="9490"/>
    <lineage>
        <taxon>Eukaryota</taxon>
        <taxon>Metazoa</taxon>
        <taxon>Chordata</taxon>
        <taxon>Craniata</taxon>
        <taxon>Vertebrata</taxon>
        <taxon>Euteleostomi</taxon>
        <taxon>Mammalia</taxon>
        <taxon>Eutheria</taxon>
        <taxon>Euarchontoglires</taxon>
        <taxon>Primates</taxon>
        <taxon>Haplorrhini</taxon>
        <taxon>Platyrrhini</taxon>
        <taxon>Cebidae</taxon>
        <taxon>Callitrichinae</taxon>
        <taxon>Saguinus</taxon>
    </lineage>
</organism>